<gene>
    <name evidence="1" type="ORF">POCTA_138.1.T0620024</name>
</gene>
<proteinExistence type="predicted"/>
<comment type="caution">
    <text evidence="1">The sequence shown here is derived from an EMBL/GenBank/DDBJ whole genome shotgun (WGS) entry which is preliminary data.</text>
</comment>
<sequence>MYFWFSFDKEQLIQPLYFPYNYYEVKEKDSKNPIQSFYQSIITINLIPKYGYYSTFKFFILEKHRFLMFLPMDDQYIKCSQLHLQLDINAHYGGQECFSLLKYFGRLNYNQILRFLLLMNRRHHASANQFVSDNLQQERQSMYKGNFGD</sequence>
<protein>
    <submittedName>
        <fullName evidence="1">Uncharacterized protein</fullName>
    </submittedName>
</protein>
<keyword evidence="2" id="KW-1185">Reference proteome</keyword>
<name>A0A8S1VCI4_PAROT</name>
<reference evidence="1" key="1">
    <citation type="submission" date="2021-01" db="EMBL/GenBank/DDBJ databases">
        <authorList>
            <consortium name="Genoscope - CEA"/>
            <person name="William W."/>
        </authorList>
    </citation>
    <scope>NUCLEOTIDE SEQUENCE</scope>
</reference>
<dbReference type="EMBL" id="CAJJDP010000061">
    <property type="protein sequence ID" value="CAD8173452.1"/>
    <property type="molecule type" value="Genomic_DNA"/>
</dbReference>
<evidence type="ECO:0000313" key="1">
    <source>
        <dbReference type="EMBL" id="CAD8173452.1"/>
    </source>
</evidence>
<dbReference type="AlphaFoldDB" id="A0A8S1VCI4"/>
<evidence type="ECO:0000313" key="2">
    <source>
        <dbReference type="Proteomes" id="UP000683925"/>
    </source>
</evidence>
<organism evidence="1 2">
    <name type="scientific">Paramecium octaurelia</name>
    <dbReference type="NCBI Taxonomy" id="43137"/>
    <lineage>
        <taxon>Eukaryota</taxon>
        <taxon>Sar</taxon>
        <taxon>Alveolata</taxon>
        <taxon>Ciliophora</taxon>
        <taxon>Intramacronucleata</taxon>
        <taxon>Oligohymenophorea</taxon>
        <taxon>Peniculida</taxon>
        <taxon>Parameciidae</taxon>
        <taxon>Paramecium</taxon>
    </lineage>
</organism>
<dbReference type="Proteomes" id="UP000683925">
    <property type="component" value="Unassembled WGS sequence"/>
</dbReference>
<accession>A0A8S1VCI4</accession>